<evidence type="ECO:0000313" key="2">
    <source>
        <dbReference type="Proteomes" id="UP000199302"/>
    </source>
</evidence>
<sequence length="254" mass="27449">MTVEACAGIVQRGDPDRFTAIMAGPVSARATLFALFAFNVEVARAPWVTEEALIAEMRLQWWHDVLDEIARGGPVRRHEVATPLADVIGSAEAELLKPVVAARRWDISPETFRSSSNISTHIEQSAGALYAAGASAFGAQELDPYRRFGCAVGMAQWLRAAAELTARGRFPLHRDDDAAIVALAQGGLEALRAARAGLRDVSLDIKSLLRTGWQTEALLRIAKAKPWAVRDGALALSPFRAKLSLIRSAVTGRI</sequence>
<organism evidence="1 2">
    <name type="scientific">Poseidonocella sedimentorum</name>
    <dbReference type="NCBI Taxonomy" id="871652"/>
    <lineage>
        <taxon>Bacteria</taxon>
        <taxon>Pseudomonadati</taxon>
        <taxon>Pseudomonadota</taxon>
        <taxon>Alphaproteobacteria</taxon>
        <taxon>Rhodobacterales</taxon>
        <taxon>Roseobacteraceae</taxon>
        <taxon>Poseidonocella</taxon>
    </lineage>
</organism>
<name>A0A1I6DGN1_9RHOB</name>
<reference evidence="1 2" key="1">
    <citation type="submission" date="2016-10" db="EMBL/GenBank/DDBJ databases">
        <authorList>
            <person name="de Groot N.N."/>
        </authorList>
    </citation>
    <scope>NUCLEOTIDE SEQUENCE [LARGE SCALE GENOMIC DNA]</scope>
    <source>
        <strain evidence="2">KMM 9023,NRIC 0796,JCM 17311,KCTC 23692</strain>
    </source>
</reference>
<dbReference type="AlphaFoldDB" id="A0A1I6DGN1"/>
<dbReference type="RefSeq" id="WP_092078092.1">
    <property type="nucleotide sequence ID" value="NZ_FOYI01000003.1"/>
</dbReference>
<protein>
    <submittedName>
        <fullName evidence="1">Squalene/phytoene synthase</fullName>
    </submittedName>
</protein>
<dbReference type="Gene3D" id="1.10.600.10">
    <property type="entry name" value="Farnesyl Diphosphate Synthase"/>
    <property type="match status" value="1"/>
</dbReference>
<dbReference type="Pfam" id="PF00494">
    <property type="entry name" value="SQS_PSY"/>
    <property type="match status" value="1"/>
</dbReference>
<dbReference type="OrthoDB" id="9814909at2"/>
<dbReference type="InterPro" id="IPR008949">
    <property type="entry name" value="Isoprenoid_synthase_dom_sf"/>
</dbReference>
<dbReference type="SUPFAM" id="SSF48576">
    <property type="entry name" value="Terpenoid synthases"/>
    <property type="match status" value="1"/>
</dbReference>
<dbReference type="Proteomes" id="UP000199302">
    <property type="component" value="Unassembled WGS sequence"/>
</dbReference>
<accession>A0A1I6DGN1</accession>
<gene>
    <name evidence="1" type="ORF">SAMN04515673_103204</name>
</gene>
<dbReference type="InterPro" id="IPR002060">
    <property type="entry name" value="Squ/phyt_synthse"/>
</dbReference>
<proteinExistence type="predicted"/>
<dbReference type="STRING" id="871652.SAMN04515673_103204"/>
<dbReference type="EMBL" id="FOYI01000003">
    <property type="protein sequence ID" value="SFR04594.1"/>
    <property type="molecule type" value="Genomic_DNA"/>
</dbReference>
<evidence type="ECO:0000313" key="1">
    <source>
        <dbReference type="EMBL" id="SFR04594.1"/>
    </source>
</evidence>
<keyword evidence="2" id="KW-1185">Reference proteome</keyword>